<dbReference type="SMART" id="SM00382">
    <property type="entry name" value="AAA"/>
    <property type="match status" value="1"/>
</dbReference>
<keyword evidence="9" id="KW-0653">Protein transport</keyword>
<evidence type="ECO:0000313" key="14">
    <source>
        <dbReference type="EMBL" id="AAL53464.1"/>
    </source>
</evidence>
<keyword evidence="3" id="KW-0813">Transport</keyword>
<dbReference type="CDD" id="cd03257">
    <property type="entry name" value="ABC_NikE_OppD_transporters"/>
    <property type="match status" value="1"/>
</dbReference>
<evidence type="ECO:0000256" key="6">
    <source>
        <dbReference type="ARBA" id="ARBA00022741"/>
    </source>
</evidence>
<dbReference type="GO" id="GO:0005524">
    <property type="term" value="F:ATP binding"/>
    <property type="evidence" value="ECO:0007669"/>
    <property type="project" value="UniProtKB-KW"/>
</dbReference>
<gene>
    <name evidence="14" type="ordered locus">BMEII0223</name>
</gene>
<dbReference type="InterPro" id="IPR027417">
    <property type="entry name" value="P-loop_NTPase"/>
</dbReference>
<evidence type="ECO:0000256" key="5">
    <source>
        <dbReference type="ARBA" id="ARBA00022519"/>
    </source>
</evidence>
<dbReference type="GO" id="GO:0016887">
    <property type="term" value="F:ATP hydrolysis activity"/>
    <property type="evidence" value="ECO:0007669"/>
    <property type="project" value="InterPro"/>
</dbReference>
<evidence type="ECO:0000256" key="11">
    <source>
        <dbReference type="ARBA" id="ARBA00023136"/>
    </source>
</evidence>
<dbReference type="InterPro" id="IPR003439">
    <property type="entry name" value="ABC_transporter-like_ATP-bd"/>
</dbReference>
<keyword evidence="15" id="KW-1185">Reference proteome</keyword>
<dbReference type="GO" id="GO:0015031">
    <property type="term" value="P:protein transport"/>
    <property type="evidence" value="ECO:0007669"/>
    <property type="project" value="UniProtKB-KW"/>
</dbReference>
<reference evidence="14 15" key="1">
    <citation type="journal article" date="2002" name="Proc. Natl. Acad. Sci. U.S.A.">
        <title>The genome sequence of the facultative intracellular pathogen Brucella melitensis.</title>
        <authorList>
            <person name="DelVecchio V.G."/>
            <person name="Kapatral V."/>
            <person name="Redkar R.J."/>
            <person name="Patra G."/>
            <person name="Mujer C."/>
            <person name="Los T."/>
            <person name="Ivanova N."/>
            <person name="Anderson I."/>
            <person name="Bhattacharyya A."/>
            <person name="Lykidis A."/>
            <person name="Reznik G."/>
            <person name="Jablonski L."/>
            <person name="Larsen N."/>
            <person name="D'Souza M."/>
            <person name="Bernal A."/>
            <person name="Mazur M."/>
            <person name="Goltsman E."/>
            <person name="Selkov E."/>
            <person name="Elzer P.H."/>
            <person name="Hagius S."/>
            <person name="O'Callaghan D."/>
            <person name="Letesson J.J."/>
            <person name="Haselkorn R."/>
            <person name="Kyrpides N."/>
            <person name="Overbeek R."/>
        </authorList>
    </citation>
    <scope>NUCLEOTIDE SEQUENCE [LARGE SCALE GENOMIC DNA]</scope>
    <source>
        <strain evidence="15">ATCC 23456 / CCUG 17765 / NCTC 10094 / 16M</strain>
    </source>
</reference>
<dbReference type="Pfam" id="PF08352">
    <property type="entry name" value="oligo_HPY"/>
    <property type="match status" value="1"/>
</dbReference>
<keyword evidence="8" id="KW-0571">Peptide transport</keyword>
<dbReference type="Proteomes" id="UP000000419">
    <property type="component" value="Chromosome II"/>
</dbReference>
<dbReference type="PROSITE" id="PS50893">
    <property type="entry name" value="ABC_TRANSPORTER_2"/>
    <property type="match status" value="1"/>
</dbReference>
<dbReference type="EMBL" id="AE008918">
    <property type="protein sequence ID" value="AAL53464.1"/>
    <property type="molecule type" value="Genomic_DNA"/>
</dbReference>
<dbReference type="NCBIfam" id="NF008453">
    <property type="entry name" value="PRK11308.1"/>
    <property type="match status" value="1"/>
</dbReference>
<evidence type="ECO:0000256" key="2">
    <source>
        <dbReference type="ARBA" id="ARBA00005417"/>
    </source>
</evidence>
<comment type="function">
    <text evidence="12">Probably part of an ABC transporter complex that could be involved in peptide import. Probably responsible for energy coupling to the transport system.</text>
</comment>
<evidence type="ECO:0000313" key="15">
    <source>
        <dbReference type="Proteomes" id="UP000000419"/>
    </source>
</evidence>
<evidence type="ECO:0000256" key="12">
    <source>
        <dbReference type="ARBA" id="ARBA00025070"/>
    </source>
</evidence>
<evidence type="ECO:0000256" key="3">
    <source>
        <dbReference type="ARBA" id="ARBA00022448"/>
    </source>
</evidence>
<organism evidence="14 15">
    <name type="scientific">Brucella melitensis biotype 1 (strain ATCC 23456 / CCUG 17765 / NCTC 10094 / 16M)</name>
    <dbReference type="NCBI Taxonomy" id="224914"/>
    <lineage>
        <taxon>Bacteria</taxon>
        <taxon>Pseudomonadati</taxon>
        <taxon>Pseudomonadota</taxon>
        <taxon>Alphaproteobacteria</taxon>
        <taxon>Hyphomicrobiales</taxon>
        <taxon>Brucellaceae</taxon>
        <taxon>Brucella/Ochrobactrum group</taxon>
        <taxon>Brucella</taxon>
    </lineage>
</organism>
<dbReference type="KEGG" id="bme:BMEII0223"/>
<evidence type="ECO:0000256" key="8">
    <source>
        <dbReference type="ARBA" id="ARBA00022856"/>
    </source>
</evidence>
<dbReference type="GO" id="GO:0005886">
    <property type="term" value="C:plasma membrane"/>
    <property type="evidence" value="ECO:0007669"/>
    <property type="project" value="UniProtKB-SubCell"/>
</dbReference>
<name>Q8YDF3_BRUME</name>
<comment type="subcellular location">
    <subcellularLocation>
        <location evidence="1">Cell inner membrane</location>
        <topology evidence="1">Peripheral membrane protein</topology>
    </subcellularLocation>
</comment>
<accession>Q8YDF3</accession>
<dbReference type="PANTHER" id="PTHR43776">
    <property type="entry name" value="TRANSPORT ATP-BINDING PROTEIN"/>
    <property type="match status" value="1"/>
</dbReference>
<proteinExistence type="inferred from homology"/>
<evidence type="ECO:0000259" key="13">
    <source>
        <dbReference type="PROSITE" id="PS50893"/>
    </source>
</evidence>
<dbReference type="PIR" id="AE3537">
    <property type="entry name" value="AE3537"/>
</dbReference>
<protein>
    <submittedName>
        <fullName evidence="14">Oligopeptide transport ATP-binding protein oppf</fullName>
    </submittedName>
</protein>
<dbReference type="InterPro" id="IPR050319">
    <property type="entry name" value="ABC_transp_ATP-bind"/>
</dbReference>
<dbReference type="GO" id="GO:0015833">
    <property type="term" value="P:peptide transport"/>
    <property type="evidence" value="ECO:0007669"/>
    <property type="project" value="UniProtKB-KW"/>
</dbReference>
<evidence type="ECO:0000256" key="4">
    <source>
        <dbReference type="ARBA" id="ARBA00022475"/>
    </source>
</evidence>
<dbReference type="NCBIfam" id="TIGR01727">
    <property type="entry name" value="oligo_HPY"/>
    <property type="match status" value="1"/>
</dbReference>
<keyword evidence="10" id="KW-1278">Translocase</keyword>
<dbReference type="SUPFAM" id="SSF52540">
    <property type="entry name" value="P-loop containing nucleoside triphosphate hydrolases"/>
    <property type="match status" value="1"/>
</dbReference>
<comment type="similarity">
    <text evidence="2">Belongs to the ABC transporter superfamily.</text>
</comment>
<dbReference type="PROSITE" id="PS00211">
    <property type="entry name" value="ABC_TRANSPORTER_1"/>
    <property type="match status" value="1"/>
</dbReference>
<keyword evidence="5" id="KW-0997">Cell inner membrane</keyword>
<dbReference type="InterPro" id="IPR013563">
    <property type="entry name" value="Oligopep_ABC_C"/>
</dbReference>
<keyword evidence="11" id="KW-0472">Membrane</keyword>
<evidence type="ECO:0000256" key="7">
    <source>
        <dbReference type="ARBA" id="ARBA00022840"/>
    </source>
</evidence>
<dbReference type="AlphaFoldDB" id="Q8YDF3"/>
<keyword evidence="7 14" id="KW-0067">ATP-binding</keyword>
<keyword evidence="4" id="KW-1003">Cell membrane</keyword>
<keyword evidence="6" id="KW-0547">Nucleotide-binding</keyword>
<dbReference type="Pfam" id="PF00005">
    <property type="entry name" value="ABC_tran"/>
    <property type="match status" value="1"/>
</dbReference>
<dbReference type="PANTHER" id="PTHR43776:SF7">
    <property type="entry name" value="D,D-DIPEPTIDE TRANSPORT ATP-BINDING PROTEIN DDPF-RELATED"/>
    <property type="match status" value="1"/>
</dbReference>
<evidence type="ECO:0000256" key="1">
    <source>
        <dbReference type="ARBA" id="ARBA00004417"/>
    </source>
</evidence>
<dbReference type="FunFam" id="3.40.50.300:FF:000016">
    <property type="entry name" value="Oligopeptide ABC transporter ATP-binding component"/>
    <property type="match status" value="1"/>
</dbReference>
<dbReference type="eggNOG" id="COG4608">
    <property type="taxonomic scope" value="Bacteria"/>
</dbReference>
<evidence type="ECO:0000256" key="9">
    <source>
        <dbReference type="ARBA" id="ARBA00022927"/>
    </source>
</evidence>
<evidence type="ECO:0000256" key="10">
    <source>
        <dbReference type="ARBA" id="ARBA00022967"/>
    </source>
</evidence>
<dbReference type="InterPro" id="IPR017871">
    <property type="entry name" value="ABC_transporter-like_CS"/>
</dbReference>
<dbReference type="InterPro" id="IPR003593">
    <property type="entry name" value="AAA+_ATPase"/>
</dbReference>
<dbReference type="Gene3D" id="3.40.50.300">
    <property type="entry name" value="P-loop containing nucleotide triphosphate hydrolases"/>
    <property type="match status" value="1"/>
</dbReference>
<dbReference type="GO" id="GO:0055085">
    <property type="term" value="P:transmembrane transport"/>
    <property type="evidence" value="ECO:0007669"/>
    <property type="project" value="UniProtKB-ARBA"/>
</dbReference>
<feature type="domain" description="ABC transporter" evidence="13">
    <location>
        <begin position="77"/>
        <end position="327"/>
    </location>
</feature>
<sequence length="401" mass="44891">MKARLRCPAPFRKDALSIRAACMHRPYAGRKPQPIGGSGSIYRRAISPKACRPSNVTPMKNLWRGALMRENSTEIALSVRGLRKSFPVKGGTFIQRDIAAVKAVDDISFDLRKGETLGLVGESGCGKSTLGRCILRLIEPSDGQVLFRGNDMTKLNARDMRAARKHLQFVFQDPFASLHPRMRIKESIAEPLRISDLTQAERKERVQEMLRLVRFNPEHGKRYPHELSGGQRQRVVIARALALNPQVMVLDEPVSALDVSVQAGVLNLLQDIQERFGTYYVFIAHDLSVVRHISHTVAVMYLGRIVEKAPEARLYGHPLHPYTQALMSAVPLADPVIERKRQQILLKGDVPIPINPPSGCPFRTRCFRAQAVCAEVRPELQNRGGGHEVACHFPEEWRAAS</sequence>